<dbReference type="GO" id="GO:0004556">
    <property type="term" value="F:alpha-amylase activity"/>
    <property type="evidence" value="ECO:0007669"/>
    <property type="project" value="UniProtKB-EC"/>
</dbReference>
<comment type="catalytic activity">
    <reaction evidence="1">
        <text>Endohydrolysis of (1-&gt;4)-alpha-D-glucosidic linkages in polysaccharides containing three or more (1-&gt;4)-alpha-linked D-glucose units.</text>
        <dbReference type="EC" id="3.2.1.1"/>
    </reaction>
</comment>
<reference evidence="10 11" key="3">
    <citation type="journal article" date="2013" name="Rice">
        <title>Improvement of the Oryza sativa Nipponbare reference genome using next generation sequence and optical map data.</title>
        <authorList>
            <person name="Kawahara Y."/>
            <person name="de la Bastide M."/>
            <person name="Hamilton J.P."/>
            <person name="Kanamori H."/>
            <person name="McCombie W.R."/>
            <person name="Ouyang S."/>
            <person name="Schwartz D.C."/>
            <person name="Tanaka T."/>
            <person name="Wu J."/>
            <person name="Zhou S."/>
            <person name="Childs K.L."/>
            <person name="Davidson R.M."/>
            <person name="Lin H."/>
            <person name="Quesada-Ocampo L."/>
            <person name="Vaillancourt B."/>
            <person name="Sakai H."/>
            <person name="Lee S.S."/>
            <person name="Kim J."/>
            <person name="Numa H."/>
            <person name="Itoh T."/>
            <person name="Buell C.R."/>
            <person name="Matsumoto T."/>
        </authorList>
    </citation>
    <scope>NUCLEOTIDE SEQUENCE [LARGE SCALE GENOMIC DNA]</scope>
    <source>
        <strain evidence="11">cv. Nipponbare</strain>
    </source>
</reference>
<evidence type="ECO:0000256" key="8">
    <source>
        <dbReference type="ARBA" id="ARBA00023295"/>
    </source>
</evidence>
<dbReference type="PaxDb" id="39947-A0A0P0W9S1"/>
<dbReference type="GO" id="GO:0005509">
    <property type="term" value="F:calcium ion binding"/>
    <property type="evidence" value="ECO:0007669"/>
    <property type="project" value="InterPro"/>
</dbReference>
<dbReference type="InterPro" id="IPR013780">
    <property type="entry name" value="Glyco_hydro_b"/>
</dbReference>
<reference evidence="11" key="1">
    <citation type="journal article" date="2005" name="Nature">
        <title>The map-based sequence of the rice genome.</title>
        <authorList>
            <consortium name="International rice genome sequencing project (IRGSP)"/>
            <person name="Matsumoto T."/>
            <person name="Wu J."/>
            <person name="Kanamori H."/>
            <person name="Katayose Y."/>
            <person name="Fujisawa M."/>
            <person name="Namiki N."/>
            <person name="Mizuno H."/>
            <person name="Yamamoto K."/>
            <person name="Antonio B.A."/>
            <person name="Baba T."/>
            <person name="Sakata K."/>
            <person name="Nagamura Y."/>
            <person name="Aoki H."/>
            <person name="Arikawa K."/>
            <person name="Arita K."/>
            <person name="Bito T."/>
            <person name="Chiden Y."/>
            <person name="Fujitsuka N."/>
            <person name="Fukunaka R."/>
            <person name="Hamada M."/>
            <person name="Harada C."/>
            <person name="Hayashi A."/>
            <person name="Hijishita S."/>
            <person name="Honda M."/>
            <person name="Hosokawa S."/>
            <person name="Ichikawa Y."/>
            <person name="Idonuma A."/>
            <person name="Iijima M."/>
            <person name="Ikeda M."/>
            <person name="Ikeno M."/>
            <person name="Ito K."/>
            <person name="Ito S."/>
            <person name="Ito T."/>
            <person name="Ito Y."/>
            <person name="Ito Y."/>
            <person name="Iwabuchi A."/>
            <person name="Kamiya K."/>
            <person name="Karasawa W."/>
            <person name="Kurita K."/>
            <person name="Katagiri S."/>
            <person name="Kikuta A."/>
            <person name="Kobayashi H."/>
            <person name="Kobayashi N."/>
            <person name="Machita K."/>
            <person name="Maehara T."/>
            <person name="Masukawa M."/>
            <person name="Mizubayashi T."/>
            <person name="Mukai Y."/>
            <person name="Nagasaki H."/>
            <person name="Nagata Y."/>
            <person name="Naito S."/>
            <person name="Nakashima M."/>
            <person name="Nakama Y."/>
            <person name="Nakamichi Y."/>
            <person name="Nakamura M."/>
            <person name="Meguro A."/>
            <person name="Negishi M."/>
            <person name="Ohta I."/>
            <person name="Ohta T."/>
            <person name="Okamoto M."/>
            <person name="Ono N."/>
            <person name="Saji S."/>
            <person name="Sakaguchi M."/>
            <person name="Sakai K."/>
            <person name="Shibata M."/>
            <person name="Shimokawa T."/>
            <person name="Song J."/>
            <person name="Takazaki Y."/>
            <person name="Terasawa K."/>
            <person name="Tsugane M."/>
            <person name="Tsuji K."/>
            <person name="Ueda S."/>
            <person name="Waki K."/>
            <person name="Yamagata H."/>
            <person name="Yamamoto M."/>
            <person name="Yamamoto S."/>
            <person name="Yamane H."/>
            <person name="Yoshiki S."/>
            <person name="Yoshihara R."/>
            <person name="Yukawa K."/>
            <person name="Zhong H."/>
            <person name="Yano M."/>
            <person name="Yuan Q."/>
            <person name="Ouyang S."/>
            <person name="Liu J."/>
            <person name="Jones K.M."/>
            <person name="Gansberger K."/>
            <person name="Moffat K."/>
            <person name="Hill J."/>
            <person name="Bera J."/>
            <person name="Fadrosh D."/>
            <person name="Jin S."/>
            <person name="Johri S."/>
            <person name="Kim M."/>
            <person name="Overton L."/>
            <person name="Reardon M."/>
            <person name="Tsitrin T."/>
            <person name="Vuong H."/>
            <person name="Weaver B."/>
            <person name="Ciecko A."/>
            <person name="Tallon L."/>
            <person name="Jackson J."/>
            <person name="Pai G."/>
            <person name="Aken S.V."/>
            <person name="Utterback T."/>
            <person name="Reidmuller S."/>
            <person name="Feldblyum T."/>
            <person name="Hsiao J."/>
            <person name="Zismann V."/>
            <person name="Iobst S."/>
            <person name="de Vazeille A.R."/>
            <person name="Buell C.R."/>
            <person name="Ying K."/>
            <person name="Li Y."/>
            <person name="Lu T."/>
            <person name="Huang Y."/>
            <person name="Zhao Q."/>
            <person name="Feng Q."/>
            <person name="Zhang L."/>
            <person name="Zhu J."/>
            <person name="Weng Q."/>
            <person name="Mu J."/>
            <person name="Lu Y."/>
            <person name="Fan D."/>
            <person name="Liu Y."/>
            <person name="Guan J."/>
            <person name="Zhang Y."/>
            <person name="Yu S."/>
            <person name="Liu X."/>
            <person name="Zhang Y."/>
            <person name="Hong G."/>
            <person name="Han B."/>
            <person name="Choisne N."/>
            <person name="Demange N."/>
            <person name="Orjeda G."/>
            <person name="Samain S."/>
            <person name="Cattolico L."/>
            <person name="Pelletier E."/>
            <person name="Couloux A."/>
            <person name="Segurens B."/>
            <person name="Wincker P."/>
            <person name="D'Hont A."/>
            <person name="Scarpelli C."/>
            <person name="Weissenbach J."/>
            <person name="Salanoubat M."/>
            <person name="Quetier F."/>
            <person name="Yu Y."/>
            <person name="Kim H.R."/>
            <person name="Rambo T."/>
            <person name="Currie J."/>
            <person name="Collura K."/>
            <person name="Luo M."/>
            <person name="Yang T."/>
            <person name="Ammiraju J.S.S."/>
            <person name="Engler F."/>
            <person name="Soderlund C."/>
            <person name="Wing R.A."/>
            <person name="Palmer L.E."/>
            <person name="de la Bastide M."/>
            <person name="Spiegel L."/>
            <person name="Nascimento L."/>
            <person name="Zutavern T."/>
            <person name="O'Shaughnessy A."/>
            <person name="Dike S."/>
            <person name="Dedhia N."/>
            <person name="Preston R."/>
            <person name="Balija V."/>
            <person name="McCombie W.R."/>
            <person name="Chow T."/>
            <person name="Chen H."/>
            <person name="Chung M."/>
            <person name="Chen C."/>
            <person name="Shaw J."/>
            <person name="Wu H."/>
            <person name="Hsiao K."/>
            <person name="Chao Y."/>
            <person name="Chu M."/>
            <person name="Cheng C."/>
            <person name="Hour A."/>
            <person name="Lee P."/>
            <person name="Lin S."/>
            <person name="Lin Y."/>
            <person name="Liou J."/>
            <person name="Liu S."/>
            <person name="Hsing Y."/>
            <person name="Raghuvanshi S."/>
            <person name="Mohanty A."/>
            <person name="Bharti A.K."/>
            <person name="Gaur A."/>
            <person name="Gupta V."/>
            <person name="Kumar D."/>
            <person name="Ravi V."/>
            <person name="Vij S."/>
            <person name="Kapur A."/>
            <person name="Khurana P."/>
            <person name="Khurana P."/>
            <person name="Khurana J.P."/>
            <person name="Tyagi A.K."/>
            <person name="Gaikwad K."/>
            <person name="Singh A."/>
            <person name="Dalal V."/>
            <person name="Srivastava S."/>
            <person name="Dixit A."/>
            <person name="Pal A.K."/>
            <person name="Ghazi I.A."/>
            <person name="Yadav M."/>
            <person name="Pandit A."/>
            <person name="Bhargava A."/>
            <person name="Sureshbabu K."/>
            <person name="Batra K."/>
            <person name="Sharma T.R."/>
            <person name="Mohapatra T."/>
            <person name="Singh N.K."/>
            <person name="Messing J."/>
            <person name="Nelson A.B."/>
            <person name="Fuks G."/>
            <person name="Kavchok S."/>
            <person name="Keizer G."/>
            <person name="Linton E."/>
            <person name="Llaca V."/>
            <person name="Song R."/>
            <person name="Tanyolac B."/>
            <person name="Young S."/>
            <person name="Ho-Il K."/>
            <person name="Hahn J.H."/>
            <person name="Sangsakoo G."/>
            <person name="Vanavichit A."/>
            <person name="de Mattos Luiz.A.T."/>
            <person name="Zimmer P.D."/>
            <person name="Malone G."/>
            <person name="Dellagostin O."/>
            <person name="de Oliveira A.C."/>
            <person name="Bevan M."/>
            <person name="Bancroft I."/>
            <person name="Minx P."/>
            <person name="Cordum H."/>
            <person name="Wilson R."/>
            <person name="Cheng Z."/>
            <person name="Jin W."/>
            <person name="Jiang J."/>
            <person name="Leong S.A."/>
            <person name="Iwama H."/>
            <person name="Gojobori T."/>
            <person name="Itoh T."/>
            <person name="Niimura Y."/>
            <person name="Fujii Y."/>
            <person name="Habara T."/>
            <person name="Sakai H."/>
            <person name="Sato Y."/>
            <person name="Wilson G."/>
            <person name="Kumar K."/>
            <person name="McCouch S."/>
            <person name="Juretic N."/>
            <person name="Hoen D."/>
            <person name="Wright S."/>
            <person name="Bruskiewich R."/>
            <person name="Bureau T."/>
            <person name="Miyao A."/>
            <person name="Hirochika H."/>
            <person name="Nishikawa T."/>
            <person name="Kadowaki K."/>
            <person name="Sugiura M."/>
            <person name="Burr B."/>
            <person name="Sasaki T."/>
        </authorList>
    </citation>
    <scope>NUCLEOTIDE SEQUENCE [LARGE SCALE GENOMIC DNA]</scope>
    <source>
        <strain evidence="11">cv. Nipponbare</strain>
    </source>
</reference>
<dbReference type="InterPro" id="IPR012850">
    <property type="entry name" value="A-amylase_bs_C"/>
</dbReference>
<keyword evidence="5" id="KW-0378">Hydrolase</keyword>
<feature type="domain" description="Alpha-amylase C-terminal beta-sheet" evidence="9">
    <location>
        <begin position="1"/>
        <end position="22"/>
    </location>
</feature>
<feature type="non-terminal residue" evidence="10">
    <location>
        <position position="1"/>
    </location>
</feature>
<evidence type="ECO:0000256" key="7">
    <source>
        <dbReference type="ARBA" id="ARBA00023277"/>
    </source>
</evidence>
<protein>
    <recommendedName>
        <fullName evidence="4">alpha-amylase</fullName>
        <ecNumber evidence="4">3.2.1.1</ecNumber>
    </recommendedName>
</protein>
<dbReference type="AlphaFoldDB" id="A0A0P0W9S1"/>
<comment type="cofactor">
    <cofactor evidence="2">
        <name>Ca(2+)</name>
        <dbReference type="ChEBI" id="CHEBI:29108"/>
    </cofactor>
</comment>
<evidence type="ECO:0000313" key="10">
    <source>
        <dbReference type="EMBL" id="BAS89058.1"/>
    </source>
</evidence>
<dbReference type="InParanoid" id="A0A0P0W9S1"/>
<dbReference type="EMBL" id="AP014960">
    <property type="protein sequence ID" value="BAS89058.1"/>
    <property type="molecule type" value="Genomic_DNA"/>
</dbReference>
<sequence>SWCPSGPEWKLAASGDRYAVWHK</sequence>
<proteinExistence type="predicted"/>
<evidence type="ECO:0000256" key="1">
    <source>
        <dbReference type="ARBA" id="ARBA00000548"/>
    </source>
</evidence>
<organism evidence="10 11">
    <name type="scientific">Oryza sativa subsp. japonica</name>
    <name type="common">Rice</name>
    <dbReference type="NCBI Taxonomy" id="39947"/>
    <lineage>
        <taxon>Eukaryota</taxon>
        <taxon>Viridiplantae</taxon>
        <taxon>Streptophyta</taxon>
        <taxon>Embryophyta</taxon>
        <taxon>Tracheophyta</taxon>
        <taxon>Spermatophyta</taxon>
        <taxon>Magnoliopsida</taxon>
        <taxon>Liliopsida</taxon>
        <taxon>Poales</taxon>
        <taxon>Poaceae</taxon>
        <taxon>BOP clade</taxon>
        <taxon>Oryzoideae</taxon>
        <taxon>Oryzeae</taxon>
        <taxon>Oryzinae</taxon>
        <taxon>Oryza</taxon>
        <taxon>Oryza sativa</taxon>
    </lineage>
</organism>
<evidence type="ECO:0000313" key="11">
    <source>
        <dbReference type="Proteomes" id="UP000059680"/>
    </source>
</evidence>
<comment type="subunit">
    <text evidence="3">Monomer.</text>
</comment>
<accession>A0A0P0W9S1</accession>
<evidence type="ECO:0000256" key="3">
    <source>
        <dbReference type="ARBA" id="ARBA00011245"/>
    </source>
</evidence>
<keyword evidence="7" id="KW-0119">Carbohydrate metabolism</keyword>
<keyword evidence="6" id="KW-0106">Calcium</keyword>
<dbReference type="Gene3D" id="2.60.40.1180">
    <property type="entry name" value="Golgi alpha-mannosidase II"/>
    <property type="match status" value="1"/>
</dbReference>
<dbReference type="Gramene" id="Os04t0403300-00">
    <property type="protein sequence ID" value="Os04t0403300-00"/>
    <property type="gene ID" value="Os04g0403300"/>
</dbReference>
<evidence type="ECO:0000256" key="4">
    <source>
        <dbReference type="ARBA" id="ARBA00012595"/>
    </source>
</evidence>
<evidence type="ECO:0000256" key="2">
    <source>
        <dbReference type="ARBA" id="ARBA00001913"/>
    </source>
</evidence>
<gene>
    <name evidence="10" type="ordered locus">Os04g0403300</name>
    <name evidence="10" type="ORF">OSNPB_040403300</name>
</gene>
<dbReference type="Pfam" id="PF07821">
    <property type="entry name" value="Alpha-amyl_C2"/>
    <property type="match status" value="1"/>
</dbReference>
<dbReference type="Proteomes" id="UP000059680">
    <property type="component" value="Chromosome 4"/>
</dbReference>
<evidence type="ECO:0000259" key="9">
    <source>
        <dbReference type="Pfam" id="PF07821"/>
    </source>
</evidence>
<reference evidence="10 11" key="2">
    <citation type="journal article" date="2013" name="Plant Cell Physiol.">
        <title>Rice Annotation Project Database (RAP-DB): an integrative and interactive database for rice genomics.</title>
        <authorList>
            <person name="Sakai H."/>
            <person name="Lee S.S."/>
            <person name="Tanaka T."/>
            <person name="Numa H."/>
            <person name="Kim J."/>
            <person name="Kawahara Y."/>
            <person name="Wakimoto H."/>
            <person name="Yang C.C."/>
            <person name="Iwamoto M."/>
            <person name="Abe T."/>
            <person name="Yamada Y."/>
            <person name="Muto A."/>
            <person name="Inokuchi H."/>
            <person name="Ikemura T."/>
            <person name="Matsumoto T."/>
            <person name="Sasaki T."/>
            <person name="Itoh T."/>
        </authorList>
    </citation>
    <scope>NUCLEOTIDE SEQUENCE [LARGE SCALE GENOMIC DNA]</scope>
    <source>
        <strain evidence="11">cv. Nipponbare</strain>
    </source>
</reference>
<keyword evidence="11" id="KW-1185">Reference proteome</keyword>
<dbReference type="GO" id="GO:0000272">
    <property type="term" value="P:polysaccharide catabolic process"/>
    <property type="evidence" value="ECO:0007669"/>
    <property type="project" value="UniProtKB-ARBA"/>
</dbReference>
<dbReference type="EC" id="3.2.1.1" evidence="4"/>
<evidence type="ECO:0000256" key="6">
    <source>
        <dbReference type="ARBA" id="ARBA00022837"/>
    </source>
</evidence>
<keyword evidence="8" id="KW-0326">Glycosidase</keyword>
<name>A0A0P0W9S1_ORYSJ</name>
<evidence type="ECO:0000256" key="5">
    <source>
        <dbReference type="ARBA" id="ARBA00022801"/>
    </source>
</evidence>